<proteinExistence type="predicted"/>
<evidence type="ECO:0000256" key="1">
    <source>
        <dbReference type="SAM" id="Coils"/>
    </source>
</evidence>
<feature type="coiled-coil region" evidence="1">
    <location>
        <begin position="224"/>
        <end position="251"/>
    </location>
</feature>
<evidence type="ECO:0000259" key="4">
    <source>
        <dbReference type="Pfam" id="PF23663"/>
    </source>
</evidence>
<protein>
    <submittedName>
        <fullName evidence="5">Uncharacterized protein</fullName>
    </submittedName>
</protein>
<accession>A0A9N8EI84</accession>
<evidence type="ECO:0000256" key="2">
    <source>
        <dbReference type="SAM" id="MobiDB-lite"/>
    </source>
</evidence>
<dbReference type="GO" id="GO:0003677">
    <property type="term" value="F:DNA binding"/>
    <property type="evidence" value="ECO:0007669"/>
    <property type="project" value="InterPro"/>
</dbReference>
<sequence>MNGLAAGIGDFGIPRFSANGKLLAACGGGCGILCEDTHKCPDCNAHMHPFCGFDAGVGEGHGHGRLCNTCKVKRMTNGRRRLPLVPPPPPPPPSPPLPRPNRRTVATELNLPELAEAPAEQVTRPHPQYQSAFIGFMDHTFGRKFKKNATFNPVEIRRLIKPHHVIDYLHMLTYEKVDDVNYKVDNPKRRSNGILHIKSAISHYMPDDFPWNGASGNPTRSKPVNKLIEAIRQAEREKRGKKSQARRELHEVEFRKTIELLQSTFSFIKSCLIVCMLVLQLHIVARGSDVSQLFMNQIKPHSKHDFALELTVEWSKNVKDERDCPPQILLGAMDTQYCTHLALAIYLEEAIARGRACSGFDKAYLFTDDFDPSPPEGRNWEPEELEKNRKNSPTKKLCSRYRTCLKSIFESEVFLAISSTIGGLIGSHSIRKYAATLAKRFGVSMRDVDGRGRWKGDTATKHKVAAGHYVSPDQPFIDANVARVLCLDNPVAYRVHGQATNVTDNWLKEYVQPPAMPQQQQQQAAPPSQWLEDMVMRIHQNQQSHLQQLNMFQQNMTNLFQNQRQYMDGRFDRVDRNLATIQVQPPRMASPGRRAQNFASLGLVERRDNHGRRRRERLTTATDDRPAKITKNLKTVGDIWQEWSTGINGCKPVKDWIPAEQSLPGNNTYYRRKGLYFMLNDLVANRLNAGAAISLVEKLYPRAKILEISRDLKKRREKTTSNRS</sequence>
<dbReference type="Proteomes" id="UP001153069">
    <property type="component" value="Unassembled WGS sequence"/>
</dbReference>
<gene>
    <name evidence="5" type="ORF">SEMRO_996_G229220.1</name>
</gene>
<feature type="compositionally biased region" description="Pro residues" evidence="2">
    <location>
        <begin position="84"/>
        <end position="99"/>
    </location>
</feature>
<dbReference type="GO" id="GO:0006310">
    <property type="term" value="P:DNA recombination"/>
    <property type="evidence" value="ECO:0007669"/>
    <property type="project" value="InterPro"/>
</dbReference>
<dbReference type="Pfam" id="PF12550">
    <property type="entry name" value="GCR1_C"/>
    <property type="match status" value="1"/>
</dbReference>
<reference evidence="5" key="1">
    <citation type="submission" date="2020-06" db="EMBL/GenBank/DDBJ databases">
        <authorList>
            <consortium name="Plant Systems Biology data submission"/>
        </authorList>
    </citation>
    <scope>NUCLEOTIDE SEQUENCE</scope>
    <source>
        <strain evidence="5">D6</strain>
    </source>
</reference>
<dbReference type="OrthoDB" id="118114at2759"/>
<dbReference type="InterPro" id="IPR022210">
    <property type="entry name" value="TF_GCR1-like"/>
</dbReference>
<feature type="domain" description="Transcription activator GCR1-like" evidence="3">
    <location>
        <begin position="629"/>
        <end position="698"/>
    </location>
</feature>
<dbReference type="GO" id="GO:0015074">
    <property type="term" value="P:DNA integration"/>
    <property type="evidence" value="ECO:0007669"/>
    <property type="project" value="InterPro"/>
</dbReference>
<feature type="region of interest" description="Disordered" evidence="2">
    <location>
        <begin position="78"/>
        <end position="103"/>
    </location>
</feature>
<dbReference type="EMBL" id="CAICTM010000994">
    <property type="protein sequence ID" value="CAB9519184.1"/>
    <property type="molecule type" value="Genomic_DNA"/>
</dbReference>
<comment type="caution">
    <text evidence="5">The sequence shown here is derived from an EMBL/GenBank/DDBJ whole genome shotgun (WGS) entry which is preliminary data.</text>
</comment>
<keyword evidence="6" id="KW-1185">Reference proteome</keyword>
<dbReference type="Gene3D" id="1.10.443.10">
    <property type="entry name" value="Intergrase catalytic core"/>
    <property type="match status" value="1"/>
</dbReference>
<name>A0A9N8EI84_9STRA</name>
<keyword evidence="1" id="KW-0175">Coiled coil</keyword>
<dbReference type="AlphaFoldDB" id="A0A9N8EI84"/>
<evidence type="ECO:0000313" key="5">
    <source>
        <dbReference type="EMBL" id="CAB9519184.1"/>
    </source>
</evidence>
<feature type="domain" description="SCAN" evidence="4">
    <location>
        <begin position="36"/>
        <end position="73"/>
    </location>
</feature>
<evidence type="ECO:0000259" key="3">
    <source>
        <dbReference type="Pfam" id="PF12550"/>
    </source>
</evidence>
<dbReference type="Pfam" id="PF23663">
    <property type="entry name" value="Znf_SCAND3"/>
    <property type="match status" value="1"/>
</dbReference>
<evidence type="ECO:0000313" key="6">
    <source>
        <dbReference type="Proteomes" id="UP001153069"/>
    </source>
</evidence>
<dbReference type="InterPro" id="IPR057560">
    <property type="entry name" value="Znf_SCAND3"/>
</dbReference>
<dbReference type="InterPro" id="IPR013762">
    <property type="entry name" value="Integrase-like_cat_sf"/>
</dbReference>
<organism evidence="5 6">
    <name type="scientific">Seminavis robusta</name>
    <dbReference type="NCBI Taxonomy" id="568900"/>
    <lineage>
        <taxon>Eukaryota</taxon>
        <taxon>Sar</taxon>
        <taxon>Stramenopiles</taxon>
        <taxon>Ochrophyta</taxon>
        <taxon>Bacillariophyta</taxon>
        <taxon>Bacillariophyceae</taxon>
        <taxon>Bacillariophycidae</taxon>
        <taxon>Naviculales</taxon>
        <taxon>Naviculaceae</taxon>
        <taxon>Seminavis</taxon>
    </lineage>
</organism>